<dbReference type="AlphaFoldDB" id="A0A371PKD5"/>
<keyword evidence="2" id="KW-0378">Hydrolase</keyword>
<evidence type="ECO:0000259" key="3">
    <source>
        <dbReference type="PROSITE" id="PS51462"/>
    </source>
</evidence>
<evidence type="ECO:0000256" key="1">
    <source>
        <dbReference type="ARBA" id="ARBA00001946"/>
    </source>
</evidence>
<dbReference type="OrthoDB" id="511483at2"/>
<comment type="caution">
    <text evidence="4">The sequence shown here is derived from an EMBL/GenBank/DDBJ whole genome shotgun (WGS) entry which is preliminary data.</text>
</comment>
<gene>
    <name evidence="4" type="ORF">DX130_06395</name>
</gene>
<dbReference type="PANTHER" id="PTHR43046:SF15">
    <property type="entry name" value="MUTT_NUDIX FAMILY PROTEIN"/>
    <property type="match status" value="1"/>
</dbReference>
<reference evidence="4 5" key="1">
    <citation type="submission" date="2018-08" db="EMBL/GenBank/DDBJ databases">
        <title>Paenibacillus sp. M4BSY-1, whole genome shotgun sequence.</title>
        <authorList>
            <person name="Tuo L."/>
        </authorList>
    </citation>
    <scope>NUCLEOTIDE SEQUENCE [LARGE SCALE GENOMIC DNA]</scope>
    <source>
        <strain evidence="4 5">M4BSY-1</strain>
    </source>
</reference>
<proteinExistence type="predicted"/>
<evidence type="ECO:0000313" key="5">
    <source>
        <dbReference type="Proteomes" id="UP000261905"/>
    </source>
</evidence>
<dbReference type="InterPro" id="IPR000086">
    <property type="entry name" value="NUDIX_hydrolase_dom"/>
</dbReference>
<evidence type="ECO:0000256" key="2">
    <source>
        <dbReference type="ARBA" id="ARBA00022801"/>
    </source>
</evidence>
<dbReference type="PROSITE" id="PS51462">
    <property type="entry name" value="NUDIX"/>
    <property type="match status" value="1"/>
</dbReference>
<dbReference type="Pfam" id="PF00293">
    <property type="entry name" value="NUDIX"/>
    <property type="match status" value="1"/>
</dbReference>
<dbReference type="Proteomes" id="UP000261905">
    <property type="component" value="Unassembled WGS sequence"/>
</dbReference>
<dbReference type="CDD" id="cd02883">
    <property type="entry name" value="NUDIX_Hydrolase"/>
    <property type="match status" value="1"/>
</dbReference>
<protein>
    <submittedName>
        <fullName evidence="4">NUDIX domain-containing protein</fullName>
    </submittedName>
</protein>
<dbReference type="PANTHER" id="PTHR43046">
    <property type="entry name" value="GDP-MANNOSE MANNOSYL HYDROLASE"/>
    <property type="match status" value="1"/>
</dbReference>
<accession>A0A371PKD5</accession>
<keyword evidence="5" id="KW-1185">Reference proteome</keyword>
<dbReference type="GO" id="GO:0016787">
    <property type="term" value="F:hydrolase activity"/>
    <property type="evidence" value="ECO:0007669"/>
    <property type="project" value="UniProtKB-KW"/>
</dbReference>
<organism evidence="4 5">
    <name type="scientific">Paenibacillus paeoniae</name>
    <dbReference type="NCBI Taxonomy" id="2292705"/>
    <lineage>
        <taxon>Bacteria</taxon>
        <taxon>Bacillati</taxon>
        <taxon>Bacillota</taxon>
        <taxon>Bacilli</taxon>
        <taxon>Bacillales</taxon>
        <taxon>Paenibacillaceae</taxon>
        <taxon>Paenibacillus</taxon>
    </lineage>
</organism>
<dbReference type="EMBL" id="QUBQ01000001">
    <property type="protein sequence ID" value="REK76662.1"/>
    <property type="molecule type" value="Genomic_DNA"/>
</dbReference>
<name>A0A371PKD5_9BACL</name>
<dbReference type="SUPFAM" id="SSF55811">
    <property type="entry name" value="Nudix"/>
    <property type="match status" value="1"/>
</dbReference>
<dbReference type="InterPro" id="IPR015797">
    <property type="entry name" value="NUDIX_hydrolase-like_dom_sf"/>
</dbReference>
<dbReference type="Gene3D" id="3.90.79.10">
    <property type="entry name" value="Nucleoside Triphosphate Pyrophosphohydrolase"/>
    <property type="match status" value="1"/>
</dbReference>
<feature type="domain" description="Nudix hydrolase" evidence="3">
    <location>
        <begin position="37"/>
        <end position="167"/>
    </location>
</feature>
<comment type="cofactor">
    <cofactor evidence="1">
        <name>Mg(2+)</name>
        <dbReference type="ChEBI" id="CHEBI:18420"/>
    </cofactor>
</comment>
<sequence length="180" mass="20905">MVRKELDVMELLREIYERELGLSGRDGSSRRHGGNFWMRRTVRGIIFNARYEVALLHIKNGNYYKLPGGGLKGSESLEMAMQRKVREELDAKVELTDHIGLVIEYRDERELLQFSYGYVGQILNTEKEPERSEEGIEPGSVLSWHSLKDAIGLMEGKKPTTYEGQFIQERDLCFLKQLHR</sequence>
<evidence type="ECO:0000313" key="4">
    <source>
        <dbReference type="EMBL" id="REK76662.1"/>
    </source>
</evidence>